<reference evidence="2 3" key="1">
    <citation type="submission" date="2023-08" db="EMBL/GenBank/DDBJ databases">
        <title>Black Yeasts Isolated from many extreme environments.</title>
        <authorList>
            <person name="Coleine C."/>
            <person name="Stajich J.E."/>
            <person name="Selbmann L."/>
        </authorList>
    </citation>
    <scope>NUCLEOTIDE SEQUENCE [LARGE SCALE GENOMIC DNA]</scope>
    <source>
        <strain evidence="2 3">CCFEE 5910</strain>
    </source>
</reference>
<dbReference type="EMBL" id="JAVRRJ010000001">
    <property type="protein sequence ID" value="KAK5091678.1"/>
    <property type="molecule type" value="Genomic_DNA"/>
</dbReference>
<protein>
    <submittedName>
        <fullName evidence="2">Uncharacterized protein</fullName>
    </submittedName>
</protein>
<dbReference type="Proteomes" id="UP001309876">
    <property type="component" value="Unassembled WGS sequence"/>
</dbReference>
<feature type="compositionally biased region" description="Acidic residues" evidence="1">
    <location>
        <begin position="42"/>
        <end position="58"/>
    </location>
</feature>
<accession>A0AAN7T710</accession>
<name>A0AAN7T710_9EURO</name>
<evidence type="ECO:0000313" key="3">
    <source>
        <dbReference type="Proteomes" id="UP001309876"/>
    </source>
</evidence>
<dbReference type="AlphaFoldDB" id="A0AAN7T710"/>
<feature type="compositionally biased region" description="Pro residues" evidence="1">
    <location>
        <begin position="230"/>
        <end position="249"/>
    </location>
</feature>
<feature type="region of interest" description="Disordered" evidence="1">
    <location>
        <begin position="224"/>
        <end position="287"/>
    </location>
</feature>
<feature type="region of interest" description="Disordered" evidence="1">
    <location>
        <begin position="426"/>
        <end position="529"/>
    </location>
</feature>
<feature type="compositionally biased region" description="Low complexity" evidence="1">
    <location>
        <begin position="308"/>
        <end position="320"/>
    </location>
</feature>
<comment type="caution">
    <text evidence="2">The sequence shown here is derived from an EMBL/GenBank/DDBJ whole genome shotgun (WGS) entry which is preliminary data.</text>
</comment>
<evidence type="ECO:0000313" key="2">
    <source>
        <dbReference type="EMBL" id="KAK5091678.1"/>
    </source>
</evidence>
<feature type="compositionally biased region" description="Basic and acidic residues" evidence="1">
    <location>
        <begin position="468"/>
        <end position="485"/>
    </location>
</feature>
<feature type="compositionally biased region" description="Acidic residues" evidence="1">
    <location>
        <begin position="497"/>
        <end position="517"/>
    </location>
</feature>
<proteinExistence type="predicted"/>
<feature type="compositionally biased region" description="Basic and acidic residues" evidence="1">
    <location>
        <begin position="442"/>
        <end position="458"/>
    </location>
</feature>
<feature type="region of interest" description="Disordered" evidence="1">
    <location>
        <begin position="302"/>
        <end position="332"/>
    </location>
</feature>
<feature type="compositionally biased region" description="Basic and acidic residues" evidence="1">
    <location>
        <begin position="1"/>
        <end position="16"/>
    </location>
</feature>
<feature type="region of interest" description="Disordered" evidence="1">
    <location>
        <begin position="1"/>
        <end position="127"/>
    </location>
</feature>
<organism evidence="2 3">
    <name type="scientific">Lithohypha guttulata</name>
    <dbReference type="NCBI Taxonomy" id="1690604"/>
    <lineage>
        <taxon>Eukaryota</taxon>
        <taxon>Fungi</taxon>
        <taxon>Dikarya</taxon>
        <taxon>Ascomycota</taxon>
        <taxon>Pezizomycotina</taxon>
        <taxon>Eurotiomycetes</taxon>
        <taxon>Chaetothyriomycetidae</taxon>
        <taxon>Chaetothyriales</taxon>
        <taxon>Trichomeriaceae</taxon>
        <taxon>Lithohypha</taxon>
    </lineage>
</organism>
<evidence type="ECO:0000256" key="1">
    <source>
        <dbReference type="SAM" id="MobiDB-lite"/>
    </source>
</evidence>
<feature type="compositionally biased region" description="Polar residues" evidence="1">
    <location>
        <begin position="250"/>
        <end position="259"/>
    </location>
</feature>
<keyword evidence="3" id="KW-1185">Reference proteome</keyword>
<gene>
    <name evidence="2" type="ORF">LTR05_001863</name>
</gene>
<sequence>MARFKTTVDPRSRLVEDVDNASPATRRTTRRVKPKVEKEDSPESDSSPDVEDEDEQEHEQETVDSSSLSPVPDAESGLEPEPVRKRRGRPPKNPAAKAPARLSVGESLSETPVPASRRSGGNKRKHDHEYCLTCSHYGRACGGRRDGTEGCAVCREPNRQKGEKMRECLWADPENGVGTYLQAREVLKRAQAAERAAQGKAPTKRQMQFLSEAEATQYLRAPDNLGIVQPPFPGPPPVRRPLNLLPPPSAVNTSRSNGTSHDKAASGSADENDTIVVNTPTDEAPRRPQVIKLYCKEAQANNVNGNHSSSAPPQSQKQDSPQPPTDDHGFRVPYYDPNMNAYVLPAYPYSNLLPPYMQDKVSNQSYISPYDAYPCIPIVISNVNPPQTVNYQARPPPPNANFTKPRPLDKTGQLVRKWSRSNSHVKNVGGYSLSTKGWMPNENHKDGAETPQELRRGDSNAVSTETGTHQDDSDHEIKAGEDHNDGASSDLSSAMDVDVDMEDGGIETTEPSEDAEEGHDGVNGVTMSD</sequence>